<dbReference type="InterPro" id="IPR005475">
    <property type="entry name" value="Transketolase-like_Pyr-bd"/>
</dbReference>
<evidence type="ECO:0000256" key="12">
    <source>
        <dbReference type="ARBA" id="ARBA00022842"/>
    </source>
</evidence>
<evidence type="ECO:0000313" key="17">
    <source>
        <dbReference type="Proteomes" id="UP000231279"/>
    </source>
</evidence>
<keyword evidence="13" id="KW-0786">Thiamine pyrophosphate</keyword>
<dbReference type="STRING" id="429701.A0A2G9H0W2"/>
<dbReference type="InterPro" id="IPR049557">
    <property type="entry name" value="Transketolase_CS"/>
</dbReference>
<evidence type="ECO:0000256" key="2">
    <source>
        <dbReference type="ARBA" id="ARBA00001936"/>
    </source>
</evidence>
<feature type="domain" description="Transketolase-like pyrimidine-binding" evidence="15">
    <location>
        <begin position="297"/>
        <end position="463"/>
    </location>
</feature>
<dbReference type="SMART" id="SM00861">
    <property type="entry name" value="Transket_pyr"/>
    <property type="match status" value="1"/>
</dbReference>
<dbReference type="CDD" id="cd07033">
    <property type="entry name" value="TPP_PYR_DXS_TK_like"/>
    <property type="match status" value="1"/>
</dbReference>
<keyword evidence="9 16" id="KW-0808">Transferase</keyword>
<comment type="cofactor">
    <cofactor evidence="4">
        <name>Mg(2+)</name>
        <dbReference type="ChEBI" id="CHEBI:18420"/>
    </cofactor>
</comment>
<comment type="cofactor">
    <cofactor evidence="2">
        <name>Mn(2+)</name>
        <dbReference type="ChEBI" id="CHEBI:29035"/>
    </cofactor>
</comment>
<accession>A0A2G9H0W2</accession>
<organism evidence="16 17">
    <name type="scientific">Handroanthus impetiginosus</name>
    <dbReference type="NCBI Taxonomy" id="429701"/>
    <lineage>
        <taxon>Eukaryota</taxon>
        <taxon>Viridiplantae</taxon>
        <taxon>Streptophyta</taxon>
        <taxon>Embryophyta</taxon>
        <taxon>Tracheophyta</taxon>
        <taxon>Spermatophyta</taxon>
        <taxon>Magnoliopsida</taxon>
        <taxon>eudicotyledons</taxon>
        <taxon>Gunneridae</taxon>
        <taxon>Pentapetalae</taxon>
        <taxon>asterids</taxon>
        <taxon>lamiids</taxon>
        <taxon>Lamiales</taxon>
        <taxon>Bignoniaceae</taxon>
        <taxon>Crescentiina</taxon>
        <taxon>Tabebuia alliance</taxon>
        <taxon>Handroanthus</taxon>
    </lineage>
</organism>
<proteinExistence type="inferred from homology"/>
<comment type="cofactor">
    <cofactor evidence="3">
        <name>Co(2+)</name>
        <dbReference type="ChEBI" id="CHEBI:48828"/>
    </cofactor>
</comment>
<comment type="caution">
    <text evidence="16">The sequence shown here is derived from an EMBL/GenBank/DDBJ whole genome shotgun (WGS) entry which is preliminary data.</text>
</comment>
<dbReference type="AlphaFoldDB" id="A0A2G9H0W2"/>
<keyword evidence="11" id="KW-0106">Calcium</keyword>
<sequence length="601" mass="65400">MEKFVNMMIRFLAIDSIEKAGSGHPGLPMGCAPMGHILFDEFMNYNPKNPYWFNRDRFVLSAGHENYVTPGVEVTTGLLGQGVPNAVGLALSEKHLVARFNKPGYDIIDHYTHVILGDGCQMEGITNEACSLAGHWGLGKLIALYDDNHMCSDGDTEVVFTESIEKRFEALGWHVVIVRDGNTGFDKIRAALQEAKAVKDRPTLIKVRTTAGYGMPNKANTTSAHGKVLGSAEVHATRNNHGLKNRTEPGVEWNIKFAEYEKKYENEATEFKSIITGELPPCWEKSLPTFTPESAAMANRNTSQQCLNALAKVLPGLIGGSADLSSSNLSLPETFSDFQETTPQGRNICFGVRTRNGCNMQCPGLIPYCATYLVFTDYMCGAMRMSAMSKAGVIYVTTHDSIAVAGEGPTHQPIEHLASFRSMPNILTIRPADGTETAGAYKLAILNRKRPTILALSRQSVPQIMGTSVEGVERGGYTVSDNSEGNKPEVILFGTGSELGIAVKAADELRKIGKMVRVVSLVCWEVFEEQSEEYKESVLPVAVSARVSVEAGATFGWERYVGVKGKAIEIDRFGASAPAVRLYEEFGVTVEAVVAAAMEVC</sequence>
<dbReference type="Gene3D" id="3.40.50.920">
    <property type="match status" value="1"/>
</dbReference>
<dbReference type="Proteomes" id="UP000231279">
    <property type="component" value="Unassembled WGS sequence"/>
</dbReference>
<evidence type="ECO:0000256" key="7">
    <source>
        <dbReference type="ARBA" id="ARBA00011738"/>
    </source>
</evidence>
<evidence type="ECO:0000256" key="5">
    <source>
        <dbReference type="ARBA" id="ARBA00001964"/>
    </source>
</evidence>
<dbReference type="EMBL" id="NKXS01003006">
    <property type="protein sequence ID" value="PIN11164.1"/>
    <property type="molecule type" value="Genomic_DNA"/>
</dbReference>
<evidence type="ECO:0000256" key="1">
    <source>
        <dbReference type="ARBA" id="ARBA00001913"/>
    </source>
</evidence>
<keyword evidence="12" id="KW-0460">Magnesium</keyword>
<comment type="subunit">
    <text evidence="7">Homodimer.</text>
</comment>
<gene>
    <name evidence="16" type="ORF">CDL12_16239</name>
</gene>
<dbReference type="OrthoDB" id="10267175at2759"/>
<reference evidence="17" key="1">
    <citation type="journal article" date="2018" name="Gigascience">
        <title>Genome assembly of the Pink Ipe (Handroanthus impetiginosus, Bignoniaceae), a highly valued, ecologically keystone Neotropical timber forest tree.</title>
        <authorList>
            <person name="Silva-Junior O.B."/>
            <person name="Grattapaglia D."/>
            <person name="Novaes E."/>
            <person name="Collevatti R.G."/>
        </authorList>
    </citation>
    <scope>NUCLEOTIDE SEQUENCE [LARGE SCALE GENOMIC DNA]</scope>
    <source>
        <strain evidence="17">cv. UFG-1</strain>
    </source>
</reference>
<evidence type="ECO:0000256" key="13">
    <source>
        <dbReference type="ARBA" id="ARBA00023052"/>
    </source>
</evidence>
<dbReference type="Gene3D" id="3.40.50.970">
    <property type="match status" value="2"/>
</dbReference>
<evidence type="ECO:0000256" key="11">
    <source>
        <dbReference type="ARBA" id="ARBA00022837"/>
    </source>
</evidence>
<dbReference type="PROSITE" id="PS00801">
    <property type="entry name" value="TRANSKETOLASE_1"/>
    <property type="match status" value="1"/>
</dbReference>
<dbReference type="GO" id="GO:0046872">
    <property type="term" value="F:metal ion binding"/>
    <property type="evidence" value="ECO:0007669"/>
    <property type="project" value="UniProtKB-KW"/>
</dbReference>
<dbReference type="FunFam" id="3.40.50.920:FF:000003">
    <property type="entry name" value="Transketolase"/>
    <property type="match status" value="1"/>
</dbReference>
<evidence type="ECO:0000256" key="4">
    <source>
        <dbReference type="ARBA" id="ARBA00001946"/>
    </source>
</evidence>
<dbReference type="PANTHER" id="PTHR43522">
    <property type="entry name" value="TRANSKETOLASE"/>
    <property type="match status" value="1"/>
</dbReference>
<dbReference type="SUPFAM" id="SSF52922">
    <property type="entry name" value="TK C-terminal domain-like"/>
    <property type="match status" value="1"/>
</dbReference>
<evidence type="ECO:0000256" key="14">
    <source>
        <dbReference type="ARBA" id="ARBA00049473"/>
    </source>
</evidence>
<evidence type="ECO:0000256" key="3">
    <source>
        <dbReference type="ARBA" id="ARBA00001941"/>
    </source>
</evidence>
<evidence type="ECO:0000256" key="9">
    <source>
        <dbReference type="ARBA" id="ARBA00022679"/>
    </source>
</evidence>
<comment type="cofactor">
    <cofactor evidence="1">
        <name>Ca(2+)</name>
        <dbReference type="ChEBI" id="CHEBI:29108"/>
    </cofactor>
</comment>
<name>A0A2G9H0W2_9LAMI</name>
<evidence type="ECO:0000256" key="10">
    <source>
        <dbReference type="ARBA" id="ARBA00022723"/>
    </source>
</evidence>
<protein>
    <recommendedName>
        <fullName evidence="8">transketolase</fullName>
        <ecNumber evidence="8">2.2.1.1</ecNumber>
    </recommendedName>
</protein>
<keyword evidence="10" id="KW-0479">Metal-binding</keyword>
<dbReference type="GO" id="GO:0006098">
    <property type="term" value="P:pentose-phosphate shunt"/>
    <property type="evidence" value="ECO:0007669"/>
    <property type="project" value="TreeGrafter"/>
</dbReference>
<dbReference type="PANTHER" id="PTHR43522:SF2">
    <property type="entry name" value="TRANSKETOLASE 1-RELATED"/>
    <property type="match status" value="1"/>
</dbReference>
<dbReference type="Pfam" id="PF22613">
    <property type="entry name" value="Transketolase_C_1"/>
    <property type="match status" value="1"/>
</dbReference>
<keyword evidence="17" id="KW-1185">Reference proteome</keyword>
<comment type="catalytic activity">
    <reaction evidence="14">
        <text>D-sedoheptulose 7-phosphate + D-glyceraldehyde 3-phosphate = aldehydo-D-ribose 5-phosphate + D-xylulose 5-phosphate</text>
        <dbReference type="Rhea" id="RHEA:10508"/>
        <dbReference type="ChEBI" id="CHEBI:57483"/>
        <dbReference type="ChEBI" id="CHEBI:57737"/>
        <dbReference type="ChEBI" id="CHEBI:58273"/>
        <dbReference type="ChEBI" id="CHEBI:59776"/>
        <dbReference type="EC" id="2.2.1.1"/>
    </reaction>
</comment>
<evidence type="ECO:0000259" key="15">
    <source>
        <dbReference type="SMART" id="SM00861"/>
    </source>
</evidence>
<dbReference type="GO" id="GO:0004802">
    <property type="term" value="F:transketolase activity"/>
    <property type="evidence" value="ECO:0007669"/>
    <property type="project" value="UniProtKB-EC"/>
</dbReference>
<dbReference type="SUPFAM" id="SSF52518">
    <property type="entry name" value="Thiamin diphosphate-binding fold (THDP-binding)"/>
    <property type="match status" value="2"/>
</dbReference>
<comment type="cofactor">
    <cofactor evidence="5">
        <name>thiamine diphosphate</name>
        <dbReference type="ChEBI" id="CHEBI:58937"/>
    </cofactor>
</comment>
<dbReference type="FunFam" id="3.40.50.970:FF:000045">
    <property type="entry name" value="Transketolase"/>
    <property type="match status" value="1"/>
</dbReference>
<evidence type="ECO:0000313" key="16">
    <source>
        <dbReference type="EMBL" id="PIN11164.1"/>
    </source>
</evidence>
<dbReference type="InterPro" id="IPR055152">
    <property type="entry name" value="Transketolase-like_C_2"/>
</dbReference>
<dbReference type="InterPro" id="IPR005474">
    <property type="entry name" value="Transketolase_N"/>
</dbReference>
<dbReference type="InterPro" id="IPR029061">
    <property type="entry name" value="THDP-binding"/>
</dbReference>
<dbReference type="Pfam" id="PF02779">
    <property type="entry name" value="Transket_pyr"/>
    <property type="match status" value="1"/>
</dbReference>
<dbReference type="GO" id="GO:0005829">
    <property type="term" value="C:cytosol"/>
    <property type="evidence" value="ECO:0007669"/>
    <property type="project" value="TreeGrafter"/>
</dbReference>
<dbReference type="EC" id="2.2.1.1" evidence="8"/>
<comment type="similarity">
    <text evidence="6">Belongs to the transketolase family.</text>
</comment>
<evidence type="ECO:0000256" key="8">
    <source>
        <dbReference type="ARBA" id="ARBA00013152"/>
    </source>
</evidence>
<dbReference type="Pfam" id="PF00456">
    <property type="entry name" value="Transketolase_N"/>
    <property type="match status" value="2"/>
</dbReference>
<evidence type="ECO:0000256" key="6">
    <source>
        <dbReference type="ARBA" id="ARBA00007131"/>
    </source>
</evidence>
<dbReference type="InterPro" id="IPR009014">
    <property type="entry name" value="Transketo_C/PFOR_II"/>
</dbReference>
<dbReference type="CDD" id="cd02012">
    <property type="entry name" value="TPP_TK"/>
    <property type="match status" value="1"/>
</dbReference>
<dbReference type="InterPro" id="IPR033247">
    <property type="entry name" value="Transketolase_fam"/>
</dbReference>